<organism evidence="2 3">
    <name type="scientific">Sphingomonas vulcanisoli</name>
    <dbReference type="NCBI Taxonomy" id="1658060"/>
    <lineage>
        <taxon>Bacteria</taxon>
        <taxon>Pseudomonadati</taxon>
        <taxon>Pseudomonadota</taxon>
        <taxon>Alphaproteobacteria</taxon>
        <taxon>Sphingomonadales</taxon>
        <taxon>Sphingomonadaceae</taxon>
        <taxon>Sphingomonas</taxon>
    </lineage>
</organism>
<sequence length="201" mass="18720">MLRLTLSIAAIALAGPALAQTAPDAAAAPAPAAATPAKPNVIAGAQVVDASGAPVGTIESVANGIATLSTGTTKAGIPVGSFAQGDGKLVLGLTKAQVDAQGAPIAATASATPAGTAATTAAAATTAPATIAVGTAVKDQTGATVGTVKAVNGDLITVASATASAQLPRKSFAQSGDSLVIGLTAAQFETAAKAAGGAKKG</sequence>
<evidence type="ECO:0000256" key="1">
    <source>
        <dbReference type="SAM" id="SignalP"/>
    </source>
</evidence>
<dbReference type="RefSeq" id="WP_167072509.1">
    <property type="nucleotide sequence ID" value="NZ_JAAOZC010000002.1"/>
</dbReference>
<keyword evidence="1" id="KW-0732">Signal</keyword>
<dbReference type="SUPFAM" id="SSF50346">
    <property type="entry name" value="PRC-barrel domain"/>
    <property type="match status" value="1"/>
</dbReference>
<keyword evidence="3" id="KW-1185">Reference proteome</keyword>
<reference evidence="2 3" key="1">
    <citation type="submission" date="2020-03" db="EMBL/GenBank/DDBJ databases">
        <title>Genomic Encyclopedia of Type Strains, Phase III (KMG-III): the genomes of soil and plant-associated and newly described type strains.</title>
        <authorList>
            <person name="Whitman W."/>
        </authorList>
    </citation>
    <scope>NUCLEOTIDE SEQUENCE [LARGE SCALE GENOMIC DNA]</scope>
    <source>
        <strain evidence="2 3">CECT 8804</strain>
    </source>
</reference>
<evidence type="ECO:0000313" key="3">
    <source>
        <dbReference type="Proteomes" id="UP000727456"/>
    </source>
</evidence>
<evidence type="ECO:0000313" key="2">
    <source>
        <dbReference type="EMBL" id="NIJ07666.1"/>
    </source>
</evidence>
<protein>
    <recommendedName>
        <fullName evidence="4">PRC-barrel domain-containing protein</fullName>
    </recommendedName>
</protein>
<name>A0ABX0TQ58_9SPHN</name>
<comment type="caution">
    <text evidence="2">The sequence shown here is derived from an EMBL/GenBank/DDBJ whole genome shotgun (WGS) entry which is preliminary data.</text>
</comment>
<proteinExistence type="predicted"/>
<dbReference type="InterPro" id="IPR011033">
    <property type="entry name" value="PRC_barrel-like_sf"/>
</dbReference>
<feature type="signal peptide" evidence="1">
    <location>
        <begin position="1"/>
        <end position="19"/>
    </location>
</feature>
<dbReference type="EMBL" id="JAAOZC010000002">
    <property type="protein sequence ID" value="NIJ07666.1"/>
    <property type="molecule type" value="Genomic_DNA"/>
</dbReference>
<dbReference type="Proteomes" id="UP000727456">
    <property type="component" value="Unassembled WGS sequence"/>
</dbReference>
<evidence type="ECO:0008006" key="4">
    <source>
        <dbReference type="Google" id="ProtNLM"/>
    </source>
</evidence>
<accession>A0ABX0TQ58</accession>
<gene>
    <name evidence="2" type="ORF">FHS31_001262</name>
</gene>
<feature type="chain" id="PRO_5046993561" description="PRC-barrel domain-containing protein" evidence="1">
    <location>
        <begin position="20"/>
        <end position="201"/>
    </location>
</feature>